<keyword evidence="3" id="KW-1185">Reference proteome</keyword>
<accession>A0A1H1NYZ7</accession>
<dbReference type="InterPro" id="IPR011050">
    <property type="entry name" value="Pectin_lyase_fold/virulence"/>
</dbReference>
<sequence>MSRNNTGNPIDSMAFADFEDNVKNFDEWSTSEADTLKDRKGEERLTLRGTERAGAGDTSVAVDAAARAVAAAGQVEADAEQIAQEAAQQAVDSVVVAVDGAVVRAEDAADRAETSASSAIAASNTYSTTAVGIAETVSGQYFLLSTADPQVFDLYLNSSGTAILQSGQFSVAGLGVAGPIPLNLRINGFALRDGFVQGEVIGPVSATTLTPQTGIGWDVVGGALTLDGNGSFTQARLWSVGHHRSADFALDLTMRQTITTEIPTSAGSATGPLILIGDTAAALLGVYWINTGVMYQSTGNRGSGGATTGPIPGLQFTAGQELQLRMAVREDGSGFAVATNLSSGFEHTLTFTTPVPAGRVWLGWTRAYAGAISHLVVRYPDALPEDENYAGQIADIDARVDSLTQQIDINPSSEPTTAVTAPEGFLFRDYGFRILRGLHSGRITTDINPQDYKASAVSSIYIDRATGDDSNPGTAALPFRTVSAALVAVNAGGQPCDVTISGGEYTYEDIGAMPILTQSVNLVCMDPVPAVLSLSARDLLWSPTSGRAGVFEATPAAAAPLWGYDKSNLDPWGEEIPFTPVSSVDLVESTPNSCFVEGGVIYVQTHNSRVPDGSIRVLLDVDGLNAGATKYYIENVHILGGKQRSLRCTNMTDDTKADSMTYRCRFSYSYANACYGTLRRLGRLYAVQCVASWARAGDGFSYTTSGIRTTDIVEIDCIGHDNGRFSGRDNNGSSIHHAGRIIRINGDYPNNIKNIADTGDGSQTWMVNSSASDSTDESGSEEYSINFIFSGGEVKAWLDTCVSRGGSVVDFYVGEGAQVFVRNTDVSNMKNNAIKPGGLLAPY</sequence>
<gene>
    <name evidence="2" type="ORF">SAMN05216198_1046</name>
</gene>
<proteinExistence type="predicted"/>
<feature type="domain" description="DUF1565" evidence="1">
    <location>
        <begin position="466"/>
        <end position="523"/>
    </location>
</feature>
<reference evidence="3" key="1">
    <citation type="submission" date="2016-10" db="EMBL/GenBank/DDBJ databases">
        <authorList>
            <person name="Varghese N."/>
            <person name="Submissions S."/>
        </authorList>
    </citation>
    <scope>NUCLEOTIDE SEQUENCE [LARGE SCALE GENOMIC DNA]</scope>
    <source>
        <strain evidence="3">2SM5</strain>
    </source>
</reference>
<dbReference type="InterPro" id="IPR012334">
    <property type="entry name" value="Pectin_lyas_fold"/>
</dbReference>
<dbReference type="Pfam" id="PF07602">
    <property type="entry name" value="DUF1565"/>
    <property type="match status" value="1"/>
</dbReference>
<organism evidence="2 3">
    <name type="scientific">Halopseudomonas litoralis</name>
    <dbReference type="NCBI Taxonomy" id="797277"/>
    <lineage>
        <taxon>Bacteria</taxon>
        <taxon>Pseudomonadati</taxon>
        <taxon>Pseudomonadota</taxon>
        <taxon>Gammaproteobacteria</taxon>
        <taxon>Pseudomonadales</taxon>
        <taxon>Pseudomonadaceae</taxon>
        <taxon>Halopseudomonas</taxon>
    </lineage>
</organism>
<dbReference type="Proteomes" id="UP000243426">
    <property type="component" value="Chromosome I"/>
</dbReference>
<dbReference type="Gene3D" id="2.160.20.10">
    <property type="entry name" value="Single-stranded right-handed beta-helix, Pectin lyase-like"/>
    <property type="match status" value="1"/>
</dbReference>
<dbReference type="AlphaFoldDB" id="A0A1H1NYZ7"/>
<evidence type="ECO:0000259" key="1">
    <source>
        <dbReference type="Pfam" id="PF07602"/>
    </source>
</evidence>
<protein>
    <recommendedName>
        <fullName evidence="1">DUF1565 domain-containing protein</fullName>
    </recommendedName>
</protein>
<dbReference type="STRING" id="797277.SAMN05216198_1046"/>
<evidence type="ECO:0000313" key="2">
    <source>
        <dbReference type="EMBL" id="SDS04177.1"/>
    </source>
</evidence>
<evidence type="ECO:0000313" key="3">
    <source>
        <dbReference type="Proteomes" id="UP000243426"/>
    </source>
</evidence>
<dbReference type="RefSeq" id="WP_090272353.1">
    <property type="nucleotide sequence ID" value="NZ_LT629748.1"/>
</dbReference>
<dbReference type="OrthoDB" id="6742719at2"/>
<dbReference type="SUPFAM" id="SSF51126">
    <property type="entry name" value="Pectin lyase-like"/>
    <property type="match status" value="1"/>
</dbReference>
<dbReference type="InterPro" id="IPR011459">
    <property type="entry name" value="DUF1565"/>
</dbReference>
<name>A0A1H1NYZ7_9GAMM</name>
<dbReference type="EMBL" id="LT629748">
    <property type="protein sequence ID" value="SDS04177.1"/>
    <property type="molecule type" value="Genomic_DNA"/>
</dbReference>